<name>A0AAJ0M011_9PEZI</name>
<evidence type="ECO:0000256" key="1">
    <source>
        <dbReference type="SAM" id="MobiDB-lite"/>
    </source>
</evidence>
<proteinExistence type="predicted"/>
<feature type="region of interest" description="Disordered" evidence="1">
    <location>
        <begin position="304"/>
        <end position="349"/>
    </location>
</feature>
<dbReference type="RefSeq" id="XP_062719760.1">
    <property type="nucleotide sequence ID" value="XM_062862875.1"/>
</dbReference>
<feature type="region of interest" description="Disordered" evidence="1">
    <location>
        <begin position="365"/>
        <end position="385"/>
    </location>
</feature>
<feature type="region of interest" description="Disordered" evidence="1">
    <location>
        <begin position="140"/>
        <end position="264"/>
    </location>
</feature>
<feature type="compositionally biased region" description="Basic and acidic residues" evidence="1">
    <location>
        <begin position="110"/>
        <end position="119"/>
    </location>
</feature>
<evidence type="ECO:0000313" key="2">
    <source>
        <dbReference type="EMBL" id="KAK3303980.1"/>
    </source>
</evidence>
<dbReference type="Proteomes" id="UP001273166">
    <property type="component" value="Unassembled WGS sequence"/>
</dbReference>
<dbReference type="AlphaFoldDB" id="A0AAJ0M011"/>
<feature type="compositionally biased region" description="Basic and acidic residues" evidence="1">
    <location>
        <begin position="158"/>
        <end position="171"/>
    </location>
</feature>
<feature type="region of interest" description="Disordered" evidence="1">
    <location>
        <begin position="57"/>
        <end position="80"/>
    </location>
</feature>
<feature type="region of interest" description="Disordered" evidence="1">
    <location>
        <begin position="97"/>
        <end position="125"/>
    </location>
</feature>
<dbReference type="EMBL" id="JAUDZG010000005">
    <property type="protein sequence ID" value="KAK3303980.1"/>
    <property type="molecule type" value="Genomic_DNA"/>
</dbReference>
<keyword evidence="3" id="KW-1185">Reference proteome</keyword>
<protein>
    <submittedName>
        <fullName evidence="2">Uncharacterized protein</fullName>
    </submittedName>
</protein>
<reference evidence="2" key="2">
    <citation type="submission" date="2023-06" db="EMBL/GenBank/DDBJ databases">
        <authorList>
            <consortium name="Lawrence Berkeley National Laboratory"/>
            <person name="Mondo S.J."/>
            <person name="Hensen N."/>
            <person name="Bonometti L."/>
            <person name="Westerberg I."/>
            <person name="Brannstrom I.O."/>
            <person name="Guillou S."/>
            <person name="Cros-Aarteil S."/>
            <person name="Calhoun S."/>
            <person name="Haridas S."/>
            <person name="Kuo A."/>
            <person name="Pangilinan J."/>
            <person name="Riley R."/>
            <person name="Labutti K."/>
            <person name="Andreopoulos B."/>
            <person name="Lipzen A."/>
            <person name="Chen C."/>
            <person name="Yanf M."/>
            <person name="Daum C."/>
            <person name="Ng V."/>
            <person name="Clum A."/>
            <person name="Steindorff A."/>
            <person name="Ohm R."/>
            <person name="Martin F."/>
            <person name="Silar P."/>
            <person name="Natvig D."/>
            <person name="Lalanne C."/>
            <person name="Gautier V."/>
            <person name="Ament-Velasquez S.L."/>
            <person name="Kruys A."/>
            <person name="Hutchinson M.I."/>
            <person name="Powell A.J."/>
            <person name="Barry K."/>
            <person name="Miller A.N."/>
            <person name="Grigoriev I.V."/>
            <person name="Debuchy R."/>
            <person name="Gladieux P."/>
            <person name="Thoren M.H."/>
            <person name="Johannesson H."/>
        </authorList>
    </citation>
    <scope>NUCLEOTIDE SEQUENCE</scope>
    <source>
        <strain evidence="2">CBS 333.67</strain>
    </source>
</reference>
<accession>A0AAJ0M011</accession>
<gene>
    <name evidence="2" type="ORF">B0T15DRAFT_225676</name>
</gene>
<dbReference type="GeneID" id="87881704"/>
<feature type="compositionally biased region" description="Polar residues" evidence="1">
    <location>
        <begin position="215"/>
        <end position="236"/>
    </location>
</feature>
<reference evidence="2" key="1">
    <citation type="journal article" date="2023" name="Mol. Phylogenet. Evol.">
        <title>Genome-scale phylogeny and comparative genomics of the fungal order Sordariales.</title>
        <authorList>
            <person name="Hensen N."/>
            <person name="Bonometti L."/>
            <person name="Westerberg I."/>
            <person name="Brannstrom I.O."/>
            <person name="Guillou S."/>
            <person name="Cros-Aarteil S."/>
            <person name="Calhoun S."/>
            <person name="Haridas S."/>
            <person name="Kuo A."/>
            <person name="Mondo S."/>
            <person name="Pangilinan J."/>
            <person name="Riley R."/>
            <person name="LaButti K."/>
            <person name="Andreopoulos B."/>
            <person name="Lipzen A."/>
            <person name="Chen C."/>
            <person name="Yan M."/>
            <person name="Daum C."/>
            <person name="Ng V."/>
            <person name="Clum A."/>
            <person name="Steindorff A."/>
            <person name="Ohm R.A."/>
            <person name="Martin F."/>
            <person name="Silar P."/>
            <person name="Natvig D.O."/>
            <person name="Lalanne C."/>
            <person name="Gautier V."/>
            <person name="Ament-Velasquez S.L."/>
            <person name="Kruys A."/>
            <person name="Hutchinson M.I."/>
            <person name="Powell A.J."/>
            <person name="Barry K."/>
            <person name="Miller A.N."/>
            <person name="Grigoriev I.V."/>
            <person name="Debuchy R."/>
            <person name="Gladieux P."/>
            <person name="Hiltunen Thoren M."/>
            <person name="Johannesson H."/>
        </authorList>
    </citation>
    <scope>NUCLEOTIDE SEQUENCE</scope>
    <source>
        <strain evidence="2">CBS 333.67</strain>
    </source>
</reference>
<comment type="caution">
    <text evidence="2">The sequence shown here is derived from an EMBL/GenBank/DDBJ whole genome shotgun (WGS) entry which is preliminary data.</text>
</comment>
<feature type="compositionally biased region" description="Polar residues" evidence="1">
    <location>
        <begin position="190"/>
        <end position="203"/>
    </location>
</feature>
<sequence length="385" mass="41978">MLRLTPTVTSLTMAEVTEVGHRRRFRRFLEADEPAGVSWVSTMNHTESGSTFNITQFNQTSQPHSSKRDMSPPINRSRPLVVDPPVMLLHEQRVEEHLSPMPEPSGSLERGVKAGEEQRQGPGGTVQLCIRLRRSSLPAATEDDVMLDPGCATSQHVSPERDTHMSEKKSITEQTAGGILGTSARISLPESGSQVPSRSTSAQRAEVLVDGADTTLETETGPSTPRRSSSLESFAATTPPVWSGRLSPVPSEGSDFHASQGSPTAAFQTQGRFRIYDDSLPASSQPQTPRNLPEARHQSRLLGSFTAPARRTSSHLSWTPTRSRSRRGFGRRRETSPLGSRTPGLMGLYGGRENIHDAAVIEEMVEGTQERGRRVSPTSRLRGSA</sequence>
<feature type="compositionally biased region" description="Polar residues" evidence="1">
    <location>
        <begin position="376"/>
        <end position="385"/>
    </location>
</feature>
<organism evidence="2 3">
    <name type="scientific">Chaetomium strumarium</name>
    <dbReference type="NCBI Taxonomy" id="1170767"/>
    <lineage>
        <taxon>Eukaryota</taxon>
        <taxon>Fungi</taxon>
        <taxon>Dikarya</taxon>
        <taxon>Ascomycota</taxon>
        <taxon>Pezizomycotina</taxon>
        <taxon>Sordariomycetes</taxon>
        <taxon>Sordariomycetidae</taxon>
        <taxon>Sordariales</taxon>
        <taxon>Chaetomiaceae</taxon>
        <taxon>Chaetomium</taxon>
    </lineage>
</organism>
<evidence type="ECO:0000313" key="3">
    <source>
        <dbReference type="Proteomes" id="UP001273166"/>
    </source>
</evidence>